<reference evidence="1" key="1">
    <citation type="submission" date="2021-12" db="EMBL/GenBank/DDBJ databases">
        <title>Discovery of the Pendulisporaceae a myxobacterial family with distinct sporulation behavior and unique specialized metabolism.</title>
        <authorList>
            <person name="Garcia R."/>
            <person name="Popoff A."/>
            <person name="Bader C.D."/>
            <person name="Loehr J."/>
            <person name="Walesch S."/>
            <person name="Walt C."/>
            <person name="Boldt J."/>
            <person name="Bunk B."/>
            <person name="Haeckl F.J.F.P.J."/>
            <person name="Gunesch A.P."/>
            <person name="Birkelbach J."/>
            <person name="Nuebel U."/>
            <person name="Pietschmann T."/>
            <person name="Bach T."/>
            <person name="Mueller R."/>
        </authorList>
    </citation>
    <scope>NUCLEOTIDE SEQUENCE</scope>
    <source>
        <strain evidence="1">MSr11367</strain>
    </source>
</reference>
<dbReference type="Proteomes" id="UP001374803">
    <property type="component" value="Chromosome"/>
</dbReference>
<dbReference type="PANTHER" id="PTHR38436:SF1">
    <property type="entry name" value="ESTER CYCLASE"/>
    <property type="match status" value="1"/>
</dbReference>
<evidence type="ECO:0000313" key="1">
    <source>
        <dbReference type="EMBL" id="WXB05975.1"/>
    </source>
</evidence>
<dbReference type="SUPFAM" id="SSF54427">
    <property type="entry name" value="NTF2-like"/>
    <property type="match status" value="1"/>
</dbReference>
<dbReference type="Gene3D" id="3.10.450.50">
    <property type="match status" value="1"/>
</dbReference>
<dbReference type="InterPro" id="IPR009959">
    <property type="entry name" value="Cyclase_SnoaL-like"/>
</dbReference>
<accession>A0ABZ2L5C8</accession>
<dbReference type="Pfam" id="PF07366">
    <property type="entry name" value="SnoaL"/>
    <property type="match status" value="1"/>
</dbReference>
<dbReference type="InterPro" id="IPR032710">
    <property type="entry name" value="NTF2-like_dom_sf"/>
</dbReference>
<dbReference type="EMBL" id="CP089983">
    <property type="protein sequence ID" value="WXB05975.1"/>
    <property type="molecule type" value="Genomic_DNA"/>
</dbReference>
<name>A0ABZ2L5C8_9BACT</name>
<dbReference type="PANTHER" id="PTHR38436">
    <property type="entry name" value="POLYKETIDE CYCLASE SNOAL-LIKE DOMAIN"/>
    <property type="match status" value="1"/>
</dbReference>
<evidence type="ECO:0000313" key="2">
    <source>
        <dbReference type="Proteomes" id="UP001374803"/>
    </source>
</evidence>
<organism evidence="1 2">
    <name type="scientific">Pendulispora rubella</name>
    <dbReference type="NCBI Taxonomy" id="2741070"/>
    <lineage>
        <taxon>Bacteria</taxon>
        <taxon>Pseudomonadati</taxon>
        <taxon>Myxococcota</taxon>
        <taxon>Myxococcia</taxon>
        <taxon>Myxococcales</taxon>
        <taxon>Sorangiineae</taxon>
        <taxon>Pendulisporaceae</taxon>
        <taxon>Pendulispora</taxon>
    </lineage>
</organism>
<protein>
    <submittedName>
        <fullName evidence="1">Ester cyclase</fullName>
    </submittedName>
</protein>
<sequence length="156" mass="17705">MNIESARAFYQEYLDTVYQQRRLGELDRFFSEDLVVHPPFPGELNLSGVKTAAKMLLDTLSDCHIVPSTFVYADGILASRIVCTGTHTGSYMGIPPTGQKLQIIAHPHYRLQNGKFVEMWDCTDMVDLGMQIAKAHFPRATFALKRLRDGWTRLRA</sequence>
<dbReference type="RefSeq" id="WP_394835625.1">
    <property type="nucleotide sequence ID" value="NZ_CP089929.1"/>
</dbReference>
<keyword evidence="2" id="KW-1185">Reference proteome</keyword>
<proteinExistence type="predicted"/>
<gene>
    <name evidence="1" type="ORF">LVJ94_01685</name>
</gene>